<evidence type="ECO:0000256" key="10">
    <source>
        <dbReference type="ARBA" id="ARBA00022833"/>
    </source>
</evidence>
<dbReference type="InterPro" id="IPR036264">
    <property type="entry name" value="Bact_exopeptidase_dim_dom"/>
</dbReference>
<evidence type="ECO:0000256" key="6">
    <source>
        <dbReference type="ARBA" id="ARBA00016853"/>
    </source>
</evidence>
<dbReference type="Pfam" id="PF07687">
    <property type="entry name" value="M20_dimer"/>
    <property type="match status" value="1"/>
</dbReference>
<dbReference type="NCBIfam" id="TIGR01910">
    <property type="entry name" value="DapE-ArgE"/>
    <property type="match status" value="1"/>
</dbReference>
<name>A0A347WKY8_9LACT</name>
<evidence type="ECO:0000256" key="3">
    <source>
        <dbReference type="ARBA" id="ARBA00005130"/>
    </source>
</evidence>
<dbReference type="RefSeq" id="WP_118990645.1">
    <property type="nucleotide sequence ID" value="NZ_CP023434.1"/>
</dbReference>
<dbReference type="SUPFAM" id="SSF55031">
    <property type="entry name" value="Bacterial exopeptidase dimerisation domain"/>
    <property type="match status" value="1"/>
</dbReference>
<evidence type="ECO:0000256" key="2">
    <source>
        <dbReference type="ARBA" id="ARBA00001947"/>
    </source>
</evidence>
<dbReference type="EMBL" id="CP023434">
    <property type="protein sequence ID" value="AXY25745.1"/>
    <property type="molecule type" value="Genomic_DNA"/>
</dbReference>
<dbReference type="PANTHER" id="PTHR43808">
    <property type="entry name" value="ACETYLORNITHINE DEACETYLASE"/>
    <property type="match status" value="1"/>
</dbReference>
<dbReference type="Pfam" id="PF01546">
    <property type="entry name" value="Peptidase_M20"/>
    <property type="match status" value="1"/>
</dbReference>
<evidence type="ECO:0000256" key="11">
    <source>
        <dbReference type="ARBA" id="ARBA00022915"/>
    </source>
</evidence>
<evidence type="ECO:0000256" key="7">
    <source>
        <dbReference type="ARBA" id="ARBA00022605"/>
    </source>
</evidence>
<dbReference type="GO" id="GO:0046872">
    <property type="term" value="F:metal ion binding"/>
    <property type="evidence" value="ECO:0007669"/>
    <property type="project" value="UniProtKB-KW"/>
</dbReference>
<keyword evidence="11" id="KW-0220">Diaminopimelate biosynthesis</keyword>
<keyword evidence="13" id="KW-0170">Cobalt</keyword>
<evidence type="ECO:0000256" key="9">
    <source>
        <dbReference type="ARBA" id="ARBA00022801"/>
    </source>
</evidence>
<dbReference type="SUPFAM" id="SSF53187">
    <property type="entry name" value="Zn-dependent exopeptidases"/>
    <property type="match status" value="1"/>
</dbReference>
<keyword evidence="10" id="KW-0862">Zinc</keyword>
<evidence type="ECO:0000256" key="4">
    <source>
        <dbReference type="ARBA" id="ARBA00006247"/>
    </source>
</evidence>
<comment type="pathway">
    <text evidence="3">Amino-acid biosynthesis; L-lysine biosynthesis via DAP pathway; LL-2,6-diaminopimelate from (S)-tetrahydrodipicolinate (succinylase route): step 3/3.</text>
</comment>
<comment type="cofactor">
    <cofactor evidence="2">
        <name>Zn(2+)</name>
        <dbReference type="ChEBI" id="CHEBI:29105"/>
    </cofactor>
</comment>
<dbReference type="EC" id="3.5.1.18" evidence="5"/>
<keyword evidence="17" id="KW-1185">Reference proteome</keyword>
<dbReference type="InterPro" id="IPR010182">
    <property type="entry name" value="ArgE/DapE"/>
</dbReference>
<dbReference type="Gene3D" id="3.40.630.10">
    <property type="entry name" value="Zn peptidases"/>
    <property type="match status" value="2"/>
</dbReference>
<dbReference type="KEGG" id="abae:CL176_06885"/>
<proteinExistence type="inferred from homology"/>
<evidence type="ECO:0000313" key="16">
    <source>
        <dbReference type="EMBL" id="AXY25745.1"/>
    </source>
</evidence>
<dbReference type="GO" id="GO:0009014">
    <property type="term" value="F:succinyl-diaminopimelate desuccinylase activity"/>
    <property type="evidence" value="ECO:0007669"/>
    <property type="project" value="UniProtKB-EC"/>
</dbReference>
<gene>
    <name evidence="16" type="ORF">CL176_06885</name>
</gene>
<evidence type="ECO:0000256" key="1">
    <source>
        <dbReference type="ARBA" id="ARBA00001941"/>
    </source>
</evidence>
<accession>A0A347WKY8</accession>
<dbReference type="InterPro" id="IPR002933">
    <property type="entry name" value="Peptidase_M20"/>
</dbReference>
<dbReference type="InterPro" id="IPR001261">
    <property type="entry name" value="ArgE/DapE_CS"/>
</dbReference>
<dbReference type="AlphaFoldDB" id="A0A347WKY8"/>
<keyword evidence="12" id="KW-0457">Lysine biosynthesis</keyword>
<evidence type="ECO:0000313" key="17">
    <source>
        <dbReference type="Proteomes" id="UP000263232"/>
    </source>
</evidence>
<keyword evidence="9" id="KW-0378">Hydrolase</keyword>
<evidence type="ECO:0000256" key="8">
    <source>
        <dbReference type="ARBA" id="ARBA00022723"/>
    </source>
</evidence>
<dbReference type="UniPathway" id="UPA00034">
    <property type="reaction ID" value="UER00021"/>
</dbReference>
<dbReference type="NCBIfam" id="NF006365">
    <property type="entry name" value="PRK08588.1"/>
    <property type="match status" value="1"/>
</dbReference>
<dbReference type="OrthoDB" id="9792335at2"/>
<evidence type="ECO:0000259" key="15">
    <source>
        <dbReference type="Pfam" id="PF07687"/>
    </source>
</evidence>
<dbReference type="PANTHER" id="PTHR43808:SF8">
    <property type="entry name" value="PEPTIDASE M20 DIMERISATION DOMAIN-CONTAINING PROTEIN"/>
    <property type="match status" value="1"/>
</dbReference>
<comment type="similarity">
    <text evidence="4">Belongs to the peptidase M20A family.</text>
</comment>
<organism evidence="16 17">
    <name type="scientific">Suicoccus acidiformans</name>
    <dbReference type="NCBI Taxonomy" id="2036206"/>
    <lineage>
        <taxon>Bacteria</taxon>
        <taxon>Bacillati</taxon>
        <taxon>Bacillota</taxon>
        <taxon>Bacilli</taxon>
        <taxon>Lactobacillales</taxon>
        <taxon>Aerococcaceae</taxon>
        <taxon>Suicoccus</taxon>
    </lineage>
</organism>
<evidence type="ECO:0000256" key="12">
    <source>
        <dbReference type="ARBA" id="ARBA00023154"/>
    </source>
</evidence>
<dbReference type="Gene3D" id="3.30.70.360">
    <property type="match status" value="1"/>
</dbReference>
<dbReference type="GO" id="GO:0019877">
    <property type="term" value="P:diaminopimelate biosynthetic process"/>
    <property type="evidence" value="ECO:0007669"/>
    <property type="project" value="UniProtKB-KW"/>
</dbReference>
<comment type="catalytic activity">
    <reaction evidence="14">
        <text>N-succinyl-(2S,6S)-2,6-diaminopimelate + H2O = (2S,6S)-2,6-diaminopimelate + succinate</text>
        <dbReference type="Rhea" id="RHEA:22608"/>
        <dbReference type="ChEBI" id="CHEBI:15377"/>
        <dbReference type="ChEBI" id="CHEBI:30031"/>
        <dbReference type="ChEBI" id="CHEBI:57609"/>
        <dbReference type="ChEBI" id="CHEBI:58087"/>
        <dbReference type="EC" id="3.5.1.18"/>
    </reaction>
</comment>
<evidence type="ECO:0000256" key="14">
    <source>
        <dbReference type="ARBA" id="ARBA00051301"/>
    </source>
</evidence>
<dbReference type="PROSITE" id="PS00758">
    <property type="entry name" value="ARGE_DAPE_CPG2_1"/>
    <property type="match status" value="1"/>
</dbReference>
<protein>
    <recommendedName>
        <fullName evidence="6">Probable succinyl-diaminopimelate desuccinylase</fullName>
        <ecNumber evidence="5">3.5.1.18</ecNumber>
    </recommendedName>
</protein>
<dbReference type="InterPro" id="IPR050072">
    <property type="entry name" value="Peptidase_M20A"/>
</dbReference>
<keyword evidence="8" id="KW-0479">Metal-binding</keyword>
<dbReference type="Proteomes" id="UP000263232">
    <property type="component" value="Chromosome"/>
</dbReference>
<dbReference type="GO" id="GO:0009089">
    <property type="term" value="P:lysine biosynthetic process via diaminopimelate"/>
    <property type="evidence" value="ECO:0007669"/>
    <property type="project" value="UniProtKB-UniPathway"/>
</dbReference>
<evidence type="ECO:0000256" key="5">
    <source>
        <dbReference type="ARBA" id="ARBA00011921"/>
    </source>
</evidence>
<sequence length="393" mass="43036">MKQFTEEEHVSILADLIAIASVNEGEHEVALYLQKLLAAHDIDSDVIPVDGSTTRSNLFAKIGSGKPTIALSGHMDVVSAGNIDAWTSDPFTLREADGKLYGRGTNDMKAGLLNLVFAMIELKSEGFFNEHEGTIQLMATVGEEVGGAGARQFYQEGYMDDVDALWVTEPSVNDIIYAHKGSMNFRVDSYGEAAHSSLPELGYNAIDKLAEFINTMNERFRSLGRTNDILGDFVINTTVIEGGQQVNSIPESAHIEINARTVPELDNPEVKQIFQELEEAANAGEESQRIKVTCTMDLPSVFTDGASNFIRIMQRVGQEALGYKELPLIASTGVTDAASLLQGKDESFPFAMFGPGETRLAHKVDEYVTKDTYITFTQIVKQVCQQALQEGLH</sequence>
<comment type="cofactor">
    <cofactor evidence="1">
        <name>Co(2+)</name>
        <dbReference type="ChEBI" id="CHEBI:48828"/>
    </cofactor>
</comment>
<keyword evidence="7" id="KW-0028">Amino-acid biosynthesis</keyword>
<evidence type="ECO:0000256" key="13">
    <source>
        <dbReference type="ARBA" id="ARBA00023285"/>
    </source>
</evidence>
<feature type="domain" description="Peptidase M20 dimerisation" evidence="15">
    <location>
        <begin position="177"/>
        <end position="279"/>
    </location>
</feature>
<reference evidence="16 17" key="1">
    <citation type="submission" date="2017-09" db="EMBL/GenBank/DDBJ databases">
        <title>Complete genome sequence of Oxytococcus suis strain ZY16052.</title>
        <authorList>
            <person name="Li F."/>
        </authorList>
    </citation>
    <scope>NUCLEOTIDE SEQUENCE [LARGE SCALE GENOMIC DNA]</scope>
    <source>
        <strain evidence="16 17">ZY16052</strain>
    </source>
</reference>
<dbReference type="CDD" id="cd08659">
    <property type="entry name" value="M20_ArgE_DapE-like"/>
    <property type="match status" value="1"/>
</dbReference>
<dbReference type="InterPro" id="IPR011650">
    <property type="entry name" value="Peptidase_M20_dimer"/>
</dbReference>